<name>A0AAN6XTW8_9PEZI</name>
<protein>
    <submittedName>
        <fullName evidence="2">Uncharacterized protein</fullName>
    </submittedName>
</protein>
<comment type="caution">
    <text evidence="2">The sequence shown here is derived from an EMBL/GenBank/DDBJ whole genome shotgun (WGS) entry which is preliminary data.</text>
</comment>
<gene>
    <name evidence="2" type="ORF">QBC40DRAFT_311888</name>
</gene>
<reference evidence="2" key="1">
    <citation type="journal article" date="2023" name="Mol. Phylogenet. Evol.">
        <title>Genome-scale phylogeny and comparative genomics of the fungal order Sordariales.</title>
        <authorList>
            <person name="Hensen N."/>
            <person name="Bonometti L."/>
            <person name="Westerberg I."/>
            <person name="Brannstrom I.O."/>
            <person name="Guillou S."/>
            <person name="Cros-Aarteil S."/>
            <person name="Calhoun S."/>
            <person name="Haridas S."/>
            <person name="Kuo A."/>
            <person name="Mondo S."/>
            <person name="Pangilinan J."/>
            <person name="Riley R."/>
            <person name="LaButti K."/>
            <person name="Andreopoulos B."/>
            <person name="Lipzen A."/>
            <person name="Chen C."/>
            <person name="Yan M."/>
            <person name="Daum C."/>
            <person name="Ng V."/>
            <person name="Clum A."/>
            <person name="Steindorff A."/>
            <person name="Ohm R.A."/>
            <person name="Martin F."/>
            <person name="Silar P."/>
            <person name="Natvig D.O."/>
            <person name="Lalanne C."/>
            <person name="Gautier V."/>
            <person name="Ament-Velasquez S.L."/>
            <person name="Kruys A."/>
            <person name="Hutchinson M.I."/>
            <person name="Powell A.J."/>
            <person name="Barry K."/>
            <person name="Miller A.N."/>
            <person name="Grigoriev I.V."/>
            <person name="Debuchy R."/>
            <person name="Gladieux P."/>
            <person name="Hiltunen Thoren M."/>
            <person name="Johannesson H."/>
        </authorList>
    </citation>
    <scope>NUCLEOTIDE SEQUENCE</scope>
    <source>
        <strain evidence="2">CBS 315.58</strain>
    </source>
</reference>
<dbReference type="AlphaFoldDB" id="A0AAN6XTW8"/>
<keyword evidence="3" id="KW-1185">Reference proteome</keyword>
<accession>A0AAN6XTW8</accession>
<evidence type="ECO:0000313" key="2">
    <source>
        <dbReference type="EMBL" id="KAK4205636.1"/>
    </source>
</evidence>
<reference evidence="2" key="2">
    <citation type="submission" date="2023-05" db="EMBL/GenBank/DDBJ databases">
        <authorList>
            <consortium name="Lawrence Berkeley National Laboratory"/>
            <person name="Steindorff A."/>
            <person name="Hensen N."/>
            <person name="Bonometti L."/>
            <person name="Westerberg I."/>
            <person name="Brannstrom I.O."/>
            <person name="Guillou S."/>
            <person name="Cros-Aarteil S."/>
            <person name="Calhoun S."/>
            <person name="Haridas S."/>
            <person name="Kuo A."/>
            <person name="Mondo S."/>
            <person name="Pangilinan J."/>
            <person name="Riley R."/>
            <person name="Labutti K."/>
            <person name="Andreopoulos B."/>
            <person name="Lipzen A."/>
            <person name="Chen C."/>
            <person name="Yanf M."/>
            <person name="Daum C."/>
            <person name="Ng V."/>
            <person name="Clum A."/>
            <person name="Ohm R."/>
            <person name="Martin F."/>
            <person name="Silar P."/>
            <person name="Natvig D."/>
            <person name="Lalanne C."/>
            <person name="Gautier V."/>
            <person name="Ament-Velasquez S.L."/>
            <person name="Kruys A."/>
            <person name="Hutchinson M.I."/>
            <person name="Powell A.J."/>
            <person name="Barry K."/>
            <person name="Miller A.N."/>
            <person name="Grigoriev I.V."/>
            <person name="Debuchy R."/>
            <person name="Gladieux P."/>
            <person name="Thoren M.H."/>
            <person name="Johannesson H."/>
        </authorList>
    </citation>
    <scope>NUCLEOTIDE SEQUENCE</scope>
    <source>
        <strain evidence="2">CBS 315.58</strain>
    </source>
</reference>
<feature type="region of interest" description="Disordered" evidence="1">
    <location>
        <begin position="326"/>
        <end position="351"/>
    </location>
</feature>
<sequence>MAGTDEKAPQPSPAETFLFYSIVKNLRTRPDIDWEGVAKDNGFKNADTAKVRYGQVKRKLKIDQWEPPVKPQPKASGSGVGKTEPDTTPGKPSAATGAGVKKRTPASARKKTAAAAKGKSKATVIEDSDDSESESKAMVKTPKNALTGAAAATPISIGSSSTPTTGDSNAIRPVTDIDAVLARLSPTPIGRAQAQIDLDSFVNSLQGETAPANNGTSSQLVVAPARNNNNRSVPLSILPPASVNIPGSVYCKTAIPVRGLGNAWSFRPVSVEEHSVWFGNLSIDDQNRFMEAAVQYHFERSEAIGRGEQQHREQAHQTDVAAQFKGKKLADIPYHPGFQGNREEEDEPGVH</sequence>
<feature type="compositionally biased region" description="Basic residues" evidence="1">
    <location>
        <begin position="100"/>
        <end position="112"/>
    </location>
</feature>
<proteinExistence type="predicted"/>
<dbReference type="EMBL" id="MU863875">
    <property type="protein sequence ID" value="KAK4205636.1"/>
    <property type="molecule type" value="Genomic_DNA"/>
</dbReference>
<organism evidence="2 3">
    <name type="scientific">Triangularia verruculosa</name>
    <dbReference type="NCBI Taxonomy" id="2587418"/>
    <lineage>
        <taxon>Eukaryota</taxon>
        <taxon>Fungi</taxon>
        <taxon>Dikarya</taxon>
        <taxon>Ascomycota</taxon>
        <taxon>Pezizomycotina</taxon>
        <taxon>Sordariomycetes</taxon>
        <taxon>Sordariomycetidae</taxon>
        <taxon>Sordariales</taxon>
        <taxon>Podosporaceae</taxon>
        <taxon>Triangularia</taxon>
    </lineage>
</organism>
<evidence type="ECO:0000313" key="3">
    <source>
        <dbReference type="Proteomes" id="UP001303160"/>
    </source>
</evidence>
<dbReference type="Proteomes" id="UP001303160">
    <property type="component" value="Unassembled WGS sequence"/>
</dbReference>
<evidence type="ECO:0000256" key="1">
    <source>
        <dbReference type="SAM" id="MobiDB-lite"/>
    </source>
</evidence>
<feature type="region of interest" description="Disordered" evidence="1">
    <location>
        <begin position="59"/>
        <end position="138"/>
    </location>
</feature>